<feature type="compositionally biased region" description="Low complexity" evidence="1">
    <location>
        <begin position="194"/>
        <end position="214"/>
    </location>
</feature>
<keyword evidence="3" id="KW-1185">Reference proteome</keyword>
<accession>A0A250WZ41</accession>
<feature type="region of interest" description="Disordered" evidence="1">
    <location>
        <begin position="165"/>
        <end position="215"/>
    </location>
</feature>
<feature type="region of interest" description="Disordered" evidence="1">
    <location>
        <begin position="1"/>
        <end position="26"/>
    </location>
</feature>
<sequence length="732" mass="79304">MTSRGPCCSGSSDKSKPHVLTHASVSADASPPCRHVRALARARQASLSQLIMEWLQVMRAVNPLCPYLKHVPPVNYVDAPTLAYATLLLECGFNGSTITLADQLQDDRLCCNKVTWVNTELLYTLTGETLKQINQRDPQSPPVHPQFYRMTPEERFSILSKMYKRPQPKVTRPNPSSKRAIPKFSTPLTPPPSTSQSVASSVSGSESNLVTSSSPQSHLLDCSVQVGDTACVKKEDASSQVYAPSLVSLATQCEMTLYSEMQLVRDQSETADFDSNMGACDRTVATVESLLTQSGLSGVSPSHFISYCTTLAPILSSMRKAMQIALTAIKDPIPGESALPLSPSEVNAQQEMDQVSCAVQDGSQRRGSLSEIQQIALDSNSATLRLREEVLEGLQSIMKNLTACNIFCTSTAFKEQQGFHILLDPLRGDINSPGKSARGSVEEPSGLTTQAEQKSVGPGLAVSVDQMMEALECWKSMMNFSDQALARRSYPASCNNSTSSRQRGDAQVVRPKGRHNRLLMPLTSLVARTQSLMQQAVHELNEWTSAITDKDSFSVHSTPAYIMGCASPAASLSAAPAAAAASNLELASSASSGPFLVQAKMMRAVGTVQGLEALMSSLVDIISTGVRALQLHPIAALRNGRAAIMASDLLDSLLLSSTLDDFPGQGILNHLQAFFRSLLDREQGSWRDPQNHHWEMLAQLHACCSAQLLPLQGLMEMLNKHRMPVEDDRETG</sequence>
<feature type="region of interest" description="Disordered" evidence="1">
    <location>
        <begin position="491"/>
        <end position="511"/>
    </location>
</feature>
<dbReference type="Proteomes" id="UP000232323">
    <property type="component" value="Unassembled WGS sequence"/>
</dbReference>
<name>A0A250WZ41_9CHLO</name>
<protein>
    <submittedName>
        <fullName evidence="2">Uncharacterized protein</fullName>
    </submittedName>
</protein>
<evidence type="ECO:0000313" key="2">
    <source>
        <dbReference type="EMBL" id="GAX76107.1"/>
    </source>
</evidence>
<reference evidence="2 3" key="1">
    <citation type="submission" date="2017-08" db="EMBL/GenBank/DDBJ databases">
        <title>Acidophilic green algal genome provides insights into adaptation to an acidic environment.</title>
        <authorList>
            <person name="Hirooka S."/>
            <person name="Hirose Y."/>
            <person name="Kanesaki Y."/>
            <person name="Higuchi S."/>
            <person name="Fujiwara T."/>
            <person name="Onuma R."/>
            <person name="Era A."/>
            <person name="Ohbayashi R."/>
            <person name="Uzuka A."/>
            <person name="Nozaki H."/>
            <person name="Yoshikawa H."/>
            <person name="Miyagishima S.Y."/>
        </authorList>
    </citation>
    <scope>NUCLEOTIDE SEQUENCE [LARGE SCALE GENOMIC DNA]</scope>
    <source>
        <strain evidence="2 3">NIES-2499</strain>
    </source>
</reference>
<gene>
    <name evidence="2" type="ORF">CEUSTIGMA_g3550.t1</name>
</gene>
<evidence type="ECO:0000313" key="3">
    <source>
        <dbReference type="Proteomes" id="UP000232323"/>
    </source>
</evidence>
<comment type="caution">
    <text evidence="2">The sequence shown here is derived from an EMBL/GenBank/DDBJ whole genome shotgun (WGS) entry which is preliminary data.</text>
</comment>
<dbReference type="EMBL" id="BEGY01000015">
    <property type="protein sequence ID" value="GAX76107.1"/>
    <property type="molecule type" value="Genomic_DNA"/>
</dbReference>
<evidence type="ECO:0000256" key="1">
    <source>
        <dbReference type="SAM" id="MobiDB-lite"/>
    </source>
</evidence>
<proteinExistence type="predicted"/>
<organism evidence="2 3">
    <name type="scientific">Chlamydomonas eustigma</name>
    <dbReference type="NCBI Taxonomy" id="1157962"/>
    <lineage>
        <taxon>Eukaryota</taxon>
        <taxon>Viridiplantae</taxon>
        <taxon>Chlorophyta</taxon>
        <taxon>core chlorophytes</taxon>
        <taxon>Chlorophyceae</taxon>
        <taxon>CS clade</taxon>
        <taxon>Chlamydomonadales</taxon>
        <taxon>Chlamydomonadaceae</taxon>
        <taxon>Chlamydomonas</taxon>
    </lineage>
</organism>
<feature type="compositionally biased region" description="Polar residues" evidence="1">
    <location>
        <begin position="492"/>
        <end position="501"/>
    </location>
</feature>
<dbReference type="AlphaFoldDB" id="A0A250WZ41"/>
<feature type="region of interest" description="Disordered" evidence="1">
    <location>
        <begin position="432"/>
        <end position="454"/>
    </location>
</feature>